<evidence type="ECO:0000256" key="6">
    <source>
        <dbReference type="ARBA" id="ARBA00023136"/>
    </source>
</evidence>
<keyword evidence="15" id="KW-1185">Reference proteome</keyword>
<keyword evidence="4 11" id="KW-1133">Transmembrane helix</keyword>
<evidence type="ECO:0000256" key="11">
    <source>
        <dbReference type="SAM" id="Phobius"/>
    </source>
</evidence>
<keyword evidence="10" id="KW-0407">Ion channel</keyword>
<reference evidence="14" key="1">
    <citation type="submission" date="2023-03" db="EMBL/GenBank/DDBJ databases">
        <authorList>
            <person name="Julca I."/>
        </authorList>
    </citation>
    <scope>NUCLEOTIDE SEQUENCE</scope>
</reference>
<evidence type="ECO:0000256" key="7">
    <source>
        <dbReference type="ARBA" id="ARBA00023170"/>
    </source>
</evidence>
<protein>
    <submittedName>
        <fullName evidence="14">OLC1v1006584C1</fullName>
    </submittedName>
</protein>
<keyword evidence="2" id="KW-0813">Transport</keyword>
<keyword evidence="9" id="KW-1071">Ligand-gated ion channel</keyword>
<keyword evidence="8" id="KW-0325">Glycoprotein</keyword>
<evidence type="ECO:0000256" key="10">
    <source>
        <dbReference type="ARBA" id="ARBA00023303"/>
    </source>
</evidence>
<dbReference type="InterPro" id="IPR028082">
    <property type="entry name" value="Peripla_BP_I"/>
</dbReference>
<evidence type="ECO:0000313" key="15">
    <source>
        <dbReference type="Proteomes" id="UP001161247"/>
    </source>
</evidence>
<feature type="signal peptide" evidence="12">
    <location>
        <begin position="1"/>
        <end position="26"/>
    </location>
</feature>
<dbReference type="InterPro" id="IPR015683">
    <property type="entry name" value="Ionotropic_Glu_rcpt"/>
</dbReference>
<sequence>MGRPGTPFLKPTLLFLIISLVIPAHQLNVEDLTLSDSSGDNSMMQHNETVNVGVVIDMGSWIGKSIHSCMKMAISDFYASKHQRKTRLVLHTRDSRGDLNHSISSAVDLLGKVKVQALIMGPETVPKTKYLGTLGNKAKCFGKGCLDEAIVWPGITTTAPRGMLMPANRTILRIGVPINEGFEQFIMLKHKRFMGFCVDVFSAVLDSLPYQVDYEFIPWLNSNGDNQGSYNNLVYQVHLGIQLGSEAYIGTHDSIIGQTIAYNLNFKDNRLKMYETPEEYADALSRGSKKGGVDAIIDEIPYLKVFLAKYEDEYAMVATQSTTNGFGFAFNRKYAQLVSDMSDAIIKLREEGKLAAIENLWLNSGSSFMPESTATQPDILNLRSFGGLFLISFACCVFVLLIHLISILQNKLDYLRNLGMVVRDGGILAYMINRIVPSHICHRKRTRRRGLTAVRLLLPAHELSSIDADFALSDHSDNSSMMTPQQTENVNVGVVIDMGSWIGKSIHSCIEMAISDFCALKLHCNETRFLLHTRDSRGDPKHAISSADEYPFFIQINQDEKLQFKAIASILISHQWKTVSVIYDDTDDGRYSILSLVGSFQERGIRVSHRTAVSPFSNDDQILDELHKLSILQQSIFVVHLSASTTYRLFSMAKRLGMMKEGYAWIVTDRTMNQLQYGNGDVIRSMQGVVGLKAYIPSSSKLQDFSLKWKKGFYSKNASVEFGELNVLGIWAYDTIWALAEKLDRHEYSSVLLIRLGSILLNNLEYLRNIIRVLQDGGAILLLTYMLNKIAPTDSNTLTVVS</sequence>
<gene>
    <name evidence="14" type="ORF">OLC1_LOCUS15619</name>
</gene>
<keyword evidence="7" id="KW-0675">Receptor</keyword>
<keyword evidence="6 11" id="KW-0472">Membrane</keyword>
<dbReference type="SUPFAM" id="SSF53850">
    <property type="entry name" value="Periplasmic binding protein-like II"/>
    <property type="match status" value="1"/>
</dbReference>
<dbReference type="PANTHER" id="PTHR34836:SF6">
    <property type="entry name" value="PERIPLASMIC BINDING PROTEIN-LIKE I"/>
    <property type="match status" value="1"/>
</dbReference>
<evidence type="ECO:0000256" key="8">
    <source>
        <dbReference type="ARBA" id="ARBA00023180"/>
    </source>
</evidence>
<dbReference type="InterPro" id="IPR001828">
    <property type="entry name" value="ANF_lig-bd_rcpt"/>
</dbReference>
<dbReference type="SMART" id="SM00079">
    <property type="entry name" value="PBPe"/>
    <property type="match status" value="1"/>
</dbReference>
<dbReference type="Gene3D" id="3.40.50.2300">
    <property type="match status" value="2"/>
</dbReference>
<evidence type="ECO:0000313" key="14">
    <source>
        <dbReference type="EMBL" id="CAI9107266.1"/>
    </source>
</evidence>
<dbReference type="FunFam" id="3.40.50.2300:FF:000188">
    <property type="entry name" value="Glutamate receptor"/>
    <property type="match status" value="1"/>
</dbReference>
<feature type="domain" description="Ionotropic glutamate receptor C-terminal" evidence="13">
    <location>
        <begin position="171"/>
        <end position="364"/>
    </location>
</feature>
<dbReference type="Pfam" id="PF01094">
    <property type="entry name" value="ANF_receptor"/>
    <property type="match status" value="1"/>
</dbReference>
<evidence type="ECO:0000256" key="5">
    <source>
        <dbReference type="ARBA" id="ARBA00023065"/>
    </source>
</evidence>
<evidence type="ECO:0000256" key="4">
    <source>
        <dbReference type="ARBA" id="ARBA00022989"/>
    </source>
</evidence>
<feature type="chain" id="PRO_5043751593" evidence="12">
    <location>
        <begin position="27"/>
        <end position="802"/>
    </location>
</feature>
<evidence type="ECO:0000256" key="9">
    <source>
        <dbReference type="ARBA" id="ARBA00023286"/>
    </source>
</evidence>
<keyword evidence="5" id="KW-0406">Ion transport</keyword>
<dbReference type="GO" id="GO:0016020">
    <property type="term" value="C:membrane"/>
    <property type="evidence" value="ECO:0007669"/>
    <property type="project" value="UniProtKB-SubCell"/>
</dbReference>
<evidence type="ECO:0000256" key="1">
    <source>
        <dbReference type="ARBA" id="ARBA00004141"/>
    </source>
</evidence>
<name>A0AAV1DIU6_OLDCO</name>
<keyword evidence="3 11" id="KW-0812">Transmembrane</keyword>
<dbReference type="PANTHER" id="PTHR34836">
    <property type="entry name" value="OS06G0188250 PROTEIN"/>
    <property type="match status" value="1"/>
</dbReference>
<dbReference type="AlphaFoldDB" id="A0AAV1DIU6"/>
<organism evidence="14 15">
    <name type="scientific">Oldenlandia corymbosa var. corymbosa</name>
    <dbReference type="NCBI Taxonomy" id="529605"/>
    <lineage>
        <taxon>Eukaryota</taxon>
        <taxon>Viridiplantae</taxon>
        <taxon>Streptophyta</taxon>
        <taxon>Embryophyta</taxon>
        <taxon>Tracheophyta</taxon>
        <taxon>Spermatophyta</taxon>
        <taxon>Magnoliopsida</taxon>
        <taxon>eudicotyledons</taxon>
        <taxon>Gunneridae</taxon>
        <taxon>Pentapetalae</taxon>
        <taxon>asterids</taxon>
        <taxon>lamiids</taxon>
        <taxon>Gentianales</taxon>
        <taxon>Rubiaceae</taxon>
        <taxon>Rubioideae</taxon>
        <taxon>Spermacoceae</taxon>
        <taxon>Hedyotis-Oldenlandia complex</taxon>
        <taxon>Oldenlandia</taxon>
    </lineage>
</organism>
<evidence type="ECO:0000256" key="3">
    <source>
        <dbReference type="ARBA" id="ARBA00022692"/>
    </source>
</evidence>
<proteinExistence type="predicted"/>
<dbReference type="Proteomes" id="UP001161247">
    <property type="component" value="Chromosome 5"/>
</dbReference>
<dbReference type="SUPFAM" id="SSF53822">
    <property type="entry name" value="Periplasmic binding protein-like I"/>
    <property type="match status" value="2"/>
</dbReference>
<accession>A0AAV1DIU6</accession>
<keyword evidence="12" id="KW-0732">Signal</keyword>
<evidence type="ECO:0000259" key="13">
    <source>
        <dbReference type="SMART" id="SM00079"/>
    </source>
</evidence>
<dbReference type="Gene3D" id="3.40.190.10">
    <property type="entry name" value="Periplasmic binding protein-like II"/>
    <property type="match status" value="1"/>
</dbReference>
<comment type="subcellular location">
    <subcellularLocation>
        <location evidence="1">Membrane</location>
        <topology evidence="1">Multi-pass membrane protein</topology>
    </subcellularLocation>
</comment>
<dbReference type="EMBL" id="OX459122">
    <property type="protein sequence ID" value="CAI9107266.1"/>
    <property type="molecule type" value="Genomic_DNA"/>
</dbReference>
<evidence type="ECO:0000256" key="12">
    <source>
        <dbReference type="SAM" id="SignalP"/>
    </source>
</evidence>
<feature type="transmembrane region" description="Helical" evidence="11">
    <location>
        <begin position="385"/>
        <end position="408"/>
    </location>
</feature>
<evidence type="ECO:0000256" key="2">
    <source>
        <dbReference type="ARBA" id="ARBA00022448"/>
    </source>
</evidence>
<dbReference type="GO" id="GO:0015276">
    <property type="term" value="F:ligand-gated monoatomic ion channel activity"/>
    <property type="evidence" value="ECO:0007669"/>
    <property type="project" value="InterPro"/>
</dbReference>
<dbReference type="InterPro" id="IPR001320">
    <property type="entry name" value="Iontro_rcpt_C"/>
</dbReference>